<dbReference type="AlphaFoldDB" id="A0A6J6HFB0"/>
<dbReference type="Pfam" id="PF02481">
    <property type="entry name" value="DNA_processg_A"/>
    <property type="match status" value="1"/>
</dbReference>
<dbReference type="PANTHER" id="PTHR43022">
    <property type="entry name" value="PROTEIN SMF"/>
    <property type="match status" value="1"/>
</dbReference>
<dbReference type="InterPro" id="IPR003488">
    <property type="entry name" value="DprA"/>
</dbReference>
<dbReference type="EMBL" id="CAFBMO010000016">
    <property type="protein sequence ID" value="CAB4902986.1"/>
    <property type="molecule type" value="Genomic_DNA"/>
</dbReference>
<feature type="domain" description="Smf/DprA SLOG" evidence="2">
    <location>
        <begin position="73"/>
        <end position="284"/>
    </location>
</feature>
<dbReference type="NCBIfam" id="TIGR00732">
    <property type="entry name" value="dprA"/>
    <property type="match status" value="1"/>
</dbReference>
<gene>
    <name evidence="3" type="ORF">UFOPK1908_00081</name>
    <name evidence="4" type="ORF">UFOPK3576_00578</name>
</gene>
<dbReference type="InterPro" id="IPR057666">
    <property type="entry name" value="DrpA_SLOG"/>
</dbReference>
<dbReference type="EMBL" id="CAEZVB010000001">
    <property type="protein sequence ID" value="CAB4611650.1"/>
    <property type="molecule type" value="Genomic_DNA"/>
</dbReference>
<comment type="similarity">
    <text evidence="1">Belongs to the DprA/Smf family.</text>
</comment>
<evidence type="ECO:0000313" key="4">
    <source>
        <dbReference type="EMBL" id="CAB4902986.1"/>
    </source>
</evidence>
<name>A0A6J6HFB0_9ZZZZ</name>
<evidence type="ECO:0000259" key="2">
    <source>
        <dbReference type="Pfam" id="PF02481"/>
    </source>
</evidence>
<organism evidence="3">
    <name type="scientific">freshwater metagenome</name>
    <dbReference type="NCBI Taxonomy" id="449393"/>
    <lineage>
        <taxon>unclassified sequences</taxon>
        <taxon>metagenomes</taxon>
        <taxon>ecological metagenomes</taxon>
    </lineage>
</organism>
<dbReference type="PANTHER" id="PTHR43022:SF1">
    <property type="entry name" value="PROTEIN SMF"/>
    <property type="match status" value="1"/>
</dbReference>
<evidence type="ECO:0000313" key="3">
    <source>
        <dbReference type="EMBL" id="CAB4611650.1"/>
    </source>
</evidence>
<accession>A0A6J6HFB0</accession>
<dbReference type="Gene3D" id="3.40.50.450">
    <property type="match status" value="1"/>
</dbReference>
<dbReference type="GO" id="GO:0009294">
    <property type="term" value="P:DNA-mediated transformation"/>
    <property type="evidence" value="ECO:0007669"/>
    <property type="project" value="InterPro"/>
</dbReference>
<proteinExistence type="inferred from homology"/>
<protein>
    <submittedName>
        <fullName evidence="3">Unannotated protein</fullName>
    </submittedName>
</protein>
<sequence>MDTNEALLLLAHVIEPNDERMQFFIEEVGPIEAIEAIRRGLIPKRESEGLQARLRAFSFTTAVRELDRCSTRLVFRDSPEWPSQLNDLGHERPFVLWVVGTPDVRLAAVRSLSIVGARDCSPYGRFVARDWSARLSDRGWVVISGGALGIDGAAHQGVLSVGGVTVCVLACGVDVSYPRAHESLLANIADTGLLISESPPGSPAMRQRFLSRNRIIAALSRGTVVVEAGSRSGTTSTANFVNRLNRPLFAVPGAVTSPASIGCHQLINEGKAILATQWQDVAAMLGDQQLTSNLESVQSRPTDVLTPIQKKVLDAVPLRRGKPAEVLMLTTGLSLREVLIALGVLEVEGFIRQEDHLWRLVRA</sequence>
<dbReference type="SUPFAM" id="SSF102405">
    <property type="entry name" value="MCP/YpsA-like"/>
    <property type="match status" value="1"/>
</dbReference>
<evidence type="ECO:0000256" key="1">
    <source>
        <dbReference type="ARBA" id="ARBA00006525"/>
    </source>
</evidence>
<reference evidence="3" key="1">
    <citation type="submission" date="2020-05" db="EMBL/GenBank/DDBJ databases">
        <authorList>
            <person name="Chiriac C."/>
            <person name="Salcher M."/>
            <person name="Ghai R."/>
            <person name="Kavagutti S V."/>
        </authorList>
    </citation>
    <scope>NUCLEOTIDE SEQUENCE</scope>
</reference>